<protein>
    <submittedName>
        <fullName evidence="1">HD domain-containing protein</fullName>
    </submittedName>
</protein>
<evidence type="ECO:0000313" key="2">
    <source>
        <dbReference type="Proteomes" id="UP000282184"/>
    </source>
</evidence>
<dbReference type="OrthoDB" id="5728337at2"/>
<dbReference type="EMBL" id="RXOF01000002">
    <property type="protein sequence ID" value="RTQ52083.1"/>
    <property type="molecule type" value="Genomic_DNA"/>
</dbReference>
<evidence type="ECO:0000313" key="1">
    <source>
        <dbReference type="EMBL" id="RTQ52083.1"/>
    </source>
</evidence>
<gene>
    <name evidence="1" type="ORF">EJV47_03375</name>
</gene>
<dbReference type="RefSeq" id="WP_126691740.1">
    <property type="nucleotide sequence ID" value="NZ_RXOF01000002.1"/>
</dbReference>
<organism evidence="1 2">
    <name type="scientific">Hymenobacter gummosus</name>
    <dbReference type="NCBI Taxonomy" id="1776032"/>
    <lineage>
        <taxon>Bacteria</taxon>
        <taxon>Pseudomonadati</taxon>
        <taxon>Bacteroidota</taxon>
        <taxon>Cytophagia</taxon>
        <taxon>Cytophagales</taxon>
        <taxon>Hymenobacteraceae</taxon>
        <taxon>Hymenobacter</taxon>
    </lineage>
</organism>
<name>A0A431U6E6_9BACT</name>
<accession>A0A431U6E6</accession>
<dbReference type="AlphaFoldDB" id="A0A431U6E6"/>
<comment type="caution">
    <text evidence="1">The sequence shown here is derived from an EMBL/GenBank/DDBJ whole genome shotgun (WGS) entry which is preliminary data.</text>
</comment>
<reference evidence="1 2" key="1">
    <citation type="submission" date="2018-12" db="EMBL/GenBank/DDBJ databases">
        <title>Hymenobacter gummosus sp. nov., isolated from a spring.</title>
        <authorList>
            <person name="Nie L."/>
        </authorList>
    </citation>
    <scope>NUCLEOTIDE SEQUENCE [LARGE SCALE GENOMIC DNA]</scope>
    <source>
        <strain evidence="1 2">KCTC 52166</strain>
    </source>
</reference>
<dbReference type="SUPFAM" id="SSF109604">
    <property type="entry name" value="HD-domain/PDEase-like"/>
    <property type="match status" value="1"/>
</dbReference>
<dbReference type="Proteomes" id="UP000282184">
    <property type="component" value="Unassembled WGS sequence"/>
</dbReference>
<proteinExistence type="predicted"/>
<keyword evidence="2" id="KW-1185">Reference proteome</keyword>
<sequence>MDCPRAEAYVLDQLHQLPAALYYHGRHHTIDVVAAARTLAAAEGLTDPQQLALLGTAAHYHDAGFLTAYQGHEAAGCQLAQQVLPGFGFSAAHIELICRLIMATQMPQTPGTEPLARLLCDADLDYLGRPDYWPVSDTLRRELAARGQHYDERAWLELQEQFLSQHRYWTAAATRLREPQKQARLAEVRARLAALTTAG</sequence>
<dbReference type="Gene3D" id="1.10.3210.10">
    <property type="entry name" value="Hypothetical protein af1432"/>
    <property type="match status" value="1"/>
</dbReference>